<keyword evidence="1" id="KW-0472">Membrane</keyword>
<accession>A0ABV7UYH3</accession>
<organism evidence="2 3">
    <name type="scientific">Novosphingobium pokkalii</name>
    <dbReference type="NCBI Taxonomy" id="1770194"/>
    <lineage>
        <taxon>Bacteria</taxon>
        <taxon>Pseudomonadati</taxon>
        <taxon>Pseudomonadota</taxon>
        <taxon>Alphaproteobacteria</taxon>
        <taxon>Sphingomonadales</taxon>
        <taxon>Sphingomonadaceae</taxon>
        <taxon>Novosphingobium</taxon>
    </lineage>
</organism>
<gene>
    <name evidence="2" type="ORF">ACFOOT_01910</name>
</gene>
<evidence type="ECO:0000313" key="2">
    <source>
        <dbReference type="EMBL" id="MFC3670170.1"/>
    </source>
</evidence>
<dbReference type="Proteomes" id="UP001595683">
    <property type="component" value="Unassembled WGS sequence"/>
</dbReference>
<comment type="caution">
    <text evidence="2">The sequence shown here is derived from an EMBL/GenBank/DDBJ whole genome shotgun (WGS) entry which is preliminary data.</text>
</comment>
<proteinExistence type="predicted"/>
<dbReference type="EMBL" id="JBHRYE010000003">
    <property type="protein sequence ID" value="MFC3670170.1"/>
    <property type="molecule type" value="Genomic_DNA"/>
</dbReference>
<keyword evidence="3" id="KW-1185">Reference proteome</keyword>
<reference evidence="3" key="1">
    <citation type="journal article" date="2019" name="Int. J. Syst. Evol. Microbiol.">
        <title>The Global Catalogue of Microorganisms (GCM) 10K type strain sequencing project: providing services to taxonomists for standard genome sequencing and annotation.</title>
        <authorList>
            <consortium name="The Broad Institute Genomics Platform"/>
            <consortium name="The Broad Institute Genome Sequencing Center for Infectious Disease"/>
            <person name="Wu L."/>
            <person name="Ma J."/>
        </authorList>
    </citation>
    <scope>NUCLEOTIDE SEQUENCE [LARGE SCALE GENOMIC DNA]</scope>
    <source>
        <strain evidence="3">KCTC 42224</strain>
    </source>
</reference>
<feature type="transmembrane region" description="Helical" evidence="1">
    <location>
        <begin position="22"/>
        <end position="43"/>
    </location>
</feature>
<keyword evidence="1" id="KW-1133">Transmembrane helix</keyword>
<sequence length="226" mass="25104">MTICSQASHCILSRSGCFIYDFQTLLTGIVAIGVAVVAGIPVWRQLKDSNLQARISHRETLANLLRDALQRYAQVDKAIREPMSVADRVTRDPIGEPVGIDPHDAHHVETMLHGVLDWYLVTLKDTEHSEIEAAKAALKPVLDRVVATLGEAHWAGHNDQHDEDHDYSDEAWAEIEARCAAARVEAGERVAEAERALGVLRGAQQQWIQSLRSQIARLDLQIATLR</sequence>
<name>A0ABV7UYH3_9SPHN</name>
<keyword evidence="1" id="KW-0812">Transmembrane</keyword>
<dbReference type="RefSeq" id="WP_191325023.1">
    <property type="nucleotide sequence ID" value="NZ_BMZP01000013.1"/>
</dbReference>
<protein>
    <submittedName>
        <fullName evidence="2">Type II secretion system protein</fullName>
    </submittedName>
</protein>
<evidence type="ECO:0000256" key="1">
    <source>
        <dbReference type="SAM" id="Phobius"/>
    </source>
</evidence>
<evidence type="ECO:0000313" key="3">
    <source>
        <dbReference type="Proteomes" id="UP001595683"/>
    </source>
</evidence>